<dbReference type="RefSeq" id="WP_274688686.1">
    <property type="nucleotide sequence ID" value="NZ_JAPMOU010000010.1"/>
</dbReference>
<protein>
    <submittedName>
        <fullName evidence="1">Uncharacterized protein</fullName>
    </submittedName>
</protein>
<dbReference type="EMBL" id="JAPMOU010000010">
    <property type="protein sequence ID" value="MDE1462334.1"/>
    <property type="molecule type" value="Genomic_DNA"/>
</dbReference>
<organism evidence="1 2">
    <name type="scientific">Spartinivicinus poritis</name>
    <dbReference type="NCBI Taxonomy" id="2994640"/>
    <lineage>
        <taxon>Bacteria</taxon>
        <taxon>Pseudomonadati</taxon>
        <taxon>Pseudomonadota</taxon>
        <taxon>Gammaproteobacteria</taxon>
        <taxon>Oceanospirillales</taxon>
        <taxon>Zooshikellaceae</taxon>
        <taxon>Spartinivicinus</taxon>
    </lineage>
</organism>
<keyword evidence="2" id="KW-1185">Reference proteome</keyword>
<gene>
    <name evidence="1" type="ORF">ORQ98_10150</name>
</gene>
<comment type="caution">
    <text evidence="1">The sequence shown here is derived from an EMBL/GenBank/DDBJ whole genome shotgun (WGS) entry which is preliminary data.</text>
</comment>
<evidence type="ECO:0000313" key="1">
    <source>
        <dbReference type="EMBL" id="MDE1462334.1"/>
    </source>
</evidence>
<dbReference type="Proteomes" id="UP001528823">
    <property type="component" value="Unassembled WGS sequence"/>
</dbReference>
<accession>A0ABT5U7I2</accession>
<proteinExistence type="predicted"/>
<sequence>MDRLKLVIQPWTKPDTCRSYRAPCHPISASFYDNLFPVRGQRGLEKKEITGYGVVAYNQSRKHGSQSQQRIEH</sequence>
<reference evidence="1 2" key="1">
    <citation type="submission" date="2022-11" db="EMBL/GenBank/DDBJ databases">
        <title>Spartinivicinus poritis sp. nov., isolated from scleractinian coral Porites lutea.</title>
        <authorList>
            <person name="Zhang G."/>
            <person name="Cai L."/>
            <person name="Wei Q."/>
        </authorList>
    </citation>
    <scope>NUCLEOTIDE SEQUENCE [LARGE SCALE GENOMIC DNA]</scope>
    <source>
        <strain evidence="1 2">A2-2</strain>
    </source>
</reference>
<evidence type="ECO:0000313" key="2">
    <source>
        <dbReference type="Proteomes" id="UP001528823"/>
    </source>
</evidence>
<name>A0ABT5U7I2_9GAMM</name>